<evidence type="ECO:0000256" key="5">
    <source>
        <dbReference type="ARBA" id="ARBA00022737"/>
    </source>
</evidence>
<dbReference type="GO" id="GO:0000932">
    <property type="term" value="C:P-body"/>
    <property type="evidence" value="ECO:0007669"/>
    <property type="project" value="UniProtKB-SubCell"/>
</dbReference>
<keyword evidence="5" id="KW-0677">Repeat</keyword>
<dbReference type="SUPFAM" id="SSF50978">
    <property type="entry name" value="WD40 repeat-like"/>
    <property type="match status" value="1"/>
</dbReference>
<dbReference type="Proteomes" id="UP000887565">
    <property type="component" value="Unplaced"/>
</dbReference>
<evidence type="ECO:0000313" key="7">
    <source>
        <dbReference type="Proteomes" id="UP000887565"/>
    </source>
</evidence>
<dbReference type="InterPro" id="IPR032401">
    <property type="entry name" value="EDC4_WD40"/>
</dbReference>
<dbReference type="Gene3D" id="2.130.10.10">
    <property type="entry name" value="YVTN repeat-like/Quinoprotein amine dehydrogenase"/>
    <property type="match status" value="1"/>
</dbReference>
<dbReference type="GO" id="GO:0031087">
    <property type="term" value="P:deadenylation-independent decapping of nuclear-transcribed mRNA"/>
    <property type="evidence" value="ECO:0007669"/>
    <property type="project" value="InterPro"/>
</dbReference>
<name>A0A915HJR3_ROMCU</name>
<accession>A0A915HJR3</accession>
<evidence type="ECO:0000256" key="1">
    <source>
        <dbReference type="ARBA" id="ARBA00004201"/>
    </source>
</evidence>
<reference evidence="8" key="1">
    <citation type="submission" date="2022-11" db="UniProtKB">
        <authorList>
            <consortium name="WormBaseParasite"/>
        </authorList>
    </citation>
    <scope>IDENTIFICATION</scope>
</reference>
<dbReference type="InterPro" id="IPR015943">
    <property type="entry name" value="WD40/YVTN_repeat-like_dom_sf"/>
</dbReference>
<evidence type="ECO:0000256" key="4">
    <source>
        <dbReference type="ARBA" id="ARBA00022574"/>
    </source>
</evidence>
<keyword evidence="7" id="KW-1185">Reference proteome</keyword>
<dbReference type="InterPro" id="IPR045152">
    <property type="entry name" value="EDC4-like"/>
</dbReference>
<comment type="subcellular location">
    <subcellularLocation>
        <location evidence="1">Cytoplasm</location>
        <location evidence="1">P-body</location>
    </subcellularLocation>
</comment>
<dbReference type="Pfam" id="PF16529">
    <property type="entry name" value="Ge1_WD40"/>
    <property type="match status" value="1"/>
</dbReference>
<sequence>MTRSFREPDVNYRLTFCPFVSDDSTYANSATSCPSDVDSFTRKSFTNNNLENKWSALFFSSNSEASTNLSNESLHSAYSAPSSSPLRSFGLLSVSYGRKVDVIDLESLVENHGRVVDIENCQHGLARFESNGEVLAMALSPDATALAVANSVGEVVFYLMESFSEFRKAHLWTPHGNRPVSAIYFLDDVTLMNKEIGAYEDFDISSHKPLVLAMDWTANYLFLSDIDRKSLYIIQIGVTDSAVRFLSFSEFPLVQPALSLAVVEASKKKFRPFSPGSYHDLGKERRKLSFFYSQNLFVSFWNEDRVAGDIDENDGKVAGVRAILYAVNPKSLLQLEIRYQPSVLEGGDSHFDSTPSFKLDPFRDHLSDLSSESNVVVASETDELAKFFHRRSKDMEEV</sequence>
<comment type="similarity">
    <text evidence="2">Belongs to the WD repeat EDC4 family.</text>
</comment>
<evidence type="ECO:0000259" key="6">
    <source>
        <dbReference type="Pfam" id="PF16529"/>
    </source>
</evidence>
<evidence type="ECO:0000313" key="8">
    <source>
        <dbReference type="WBParaSite" id="nRc.2.0.1.t01684-RA"/>
    </source>
</evidence>
<evidence type="ECO:0000256" key="3">
    <source>
        <dbReference type="ARBA" id="ARBA00022490"/>
    </source>
</evidence>
<proteinExistence type="inferred from homology"/>
<dbReference type="WBParaSite" id="nRc.2.0.1.t01684-RA">
    <property type="protein sequence ID" value="nRc.2.0.1.t01684-RA"/>
    <property type="gene ID" value="nRc.2.0.1.g01684"/>
</dbReference>
<keyword evidence="3" id="KW-0963">Cytoplasm</keyword>
<dbReference type="InterPro" id="IPR036322">
    <property type="entry name" value="WD40_repeat_dom_sf"/>
</dbReference>
<keyword evidence="4" id="KW-0853">WD repeat</keyword>
<organism evidence="7 8">
    <name type="scientific">Romanomermis culicivorax</name>
    <name type="common">Nematode worm</name>
    <dbReference type="NCBI Taxonomy" id="13658"/>
    <lineage>
        <taxon>Eukaryota</taxon>
        <taxon>Metazoa</taxon>
        <taxon>Ecdysozoa</taxon>
        <taxon>Nematoda</taxon>
        <taxon>Enoplea</taxon>
        <taxon>Dorylaimia</taxon>
        <taxon>Mermithida</taxon>
        <taxon>Mermithoidea</taxon>
        <taxon>Mermithidae</taxon>
        <taxon>Romanomermis</taxon>
    </lineage>
</organism>
<dbReference type="PANTHER" id="PTHR15598">
    <property type="entry name" value="ENHANCER OF MRNA-DECAPPING PROTEIN 4"/>
    <property type="match status" value="1"/>
</dbReference>
<feature type="domain" description="Enhancer of mRNA-decapping protein 4 WD40 repeat region" evidence="6">
    <location>
        <begin position="92"/>
        <end position="190"/>
    </location>
</feature>
<dbReference type="PANTHER" id="PTHR15598:SF5">
    <property type="entry name" value="ENHANCER OF MRNA-DECAPPING PROTEIN 4"/>
    <property type="match status" value="1"/>
</dbReference>
<protein>
    <submittedName>
        <fullName evidence="8">Enhancer of mRNA-decapping protein 4 WD40 repeat region domain-containing protein</fullName>
    </submittedName>
</protein>
<dbReference type="AlphaFoldDB" id="A0A915HJR3"/>
<evidence type="ECO:0000256" key="2">
    <source>
        <dbReference type="ARBA" id="ARBA00009639"/>
    </source>
</evidence>